<feature type="transmembrane region" description="Helical" evidence="1">
    <location>
        <begin position="147"/>
        <end position="167"/>
    </location>
</feature>
<feature type="transmembrane region" description="Helical" evidence="1">
    <location>
        <begin position="86"/>
        <end position="104"/>
    </location>
</feature>
<accession>A0AAQ3KF64</accession>
<reference evidence="2 3" key="1">
    <citation type="submission" date="2023-10" db="EMBL/GenBank/DDBJ databases">
        <title>Chromosome-scale genome assembly provides insights into flower coloration mechanisms of Canna indica.</title>
        <authorList>
            <person name="Li C."/>
        </authorList>
    </citation>
    <scope>NUCLEOTIDE SEQUENCE [LARGE SCALE GENOMIC DNA]</scope>
    <source>
        <tissue evidence="2">Flower</tissue>
    </source>
</reference>
<evidence type="ECO:0000313" key="3">
    <source>
        <dbReference type="Proteomes" id="UP001327560"/>
    </source>
</evidence>
<keyword evidence="1" id="KW-0812">Transmembrane</keyword>
<keyword evidence="1" id="KW-0472">Membrane</keyword>
<dbReference type="PANTHER" id="PTHR35307">
    <property type="entry name" value="PROTEIN, PUTATIVE-RELATED"/>
    <property type="match status" value="1"/>
</dbReference>
<dbReference type="AlphaFoldDB" id="A0AAQ3KF64"/>
<evidence type="ECO:0000256" key="1">
    <source>
        <dbReference type="SAM" id="Phobius"/>
    </source>
</evidence>
<dbReference type="EMBL" id="CP136894">
    <property type="protein sequence ID" value="WOL07615.1"/>
    <property type="molecule type" value="Genomic_DNA"/>
</dbReference>
<sequence>MHSCSNPLGFSRPLPLVGLYAAGASTLCALLMAYDAITAIHLRHFWFPSTAFPLNALTITLIAISVKIPLDLKSAMPSHLDQLAKLSGPALVAIASANMHPSLSSVHNTSATKSNLAALALTVLTIVVDVSLQISTGVIYAFVAEQIAIMFLTVSIFVVLCSSALAVPTTKKKLERKSDERSAEIYVGDDIFSVDSLNEYVKCNWMMAHTSRPQYVLGRSVASTASGAFALFTFFILAQATARSFIKYSGHGMRFCGGQSDYKWSIKVVFVSQAIAASVGTIGPSCRWFNAVVFRGACKCGLCINTTTCQGELQGTCLGEFKTESYWLEMITERKKNATFLFLFDSYPWSRKIIQKLNTVVLDFLAVVQTLVVVGCKVVHLTSVWLVLLFRRIWRWVFASIPSSSGCATGNYTAASNTQQQAMMDATPSNSTPPWKDPSCRTATSSKMENFVLCLDGEDNHSSKKFLIHMEGNDSDLWIQKGWRNKPNHLIKLMGLDRCDLFQHVHAFDNGGTSKLISVEPPNCWVLPLVTLTSIVIALPSVKFKPIRRGVRQGLKYVRLVERFMDGQGLVGMRKAADTLWLEVDLYNRWLGKNLRRLDVSRKESGARVIQRLRDISKDNLLRLFGQDGGQTQKRMSNWREWPAEAYVSNCMYRVTETLLQKYNGKATTTDCELFDWLKTRIADILCACLTNLPGIIDRQCVCTTIENQAKGVRKAALLLGETQDILRKLGAPKLIEFYPANRQYIDSWSKAMPSDYFEEQFALTIEGEKRCKQ</sequence>
<feature type="transmembrane region" description="Helical" evidence="1">
    <location>
        <begin position="14"/>
        <end position="33"/>
    </location>
</feature>
<organism evidence="2 3">
    <name type="scientific">Canna indica</name>
    <name type="common">Indian-shot</name>
    <dbReference type="NCBI Taxonomy" id="4628"/>
    <lineage>
        <taxon>Eukaryota</taxon>
        <taxon>Viridiplantae</taxon>
        <taxon>Streptophyta</taxon>
        <taxon>Embryophyta</taxon>
        <taxon>Tracheophyta</taxon>
        <taxon>Spermatophyta</taxon>
        <taxon>Magnoliopsida</taxon>
        <taxon>Liliopsida</taxon>
        <taxon>Zingiberales</taxon>
        <taxon>Cannaceae</taxon>
        <taxon>Canna</taxon>
    </lineage>
</organism>
<keyword evidence="3" id="KW-1185">Reference proteome</keyword>
<proteinExistence type="predicted"/>
<feature type="transmembrane region" description="Helical" evidence="1">
    <location>
        <begin position="116"/>
        <end position="141"/>
    </location>
</feature>
<evidence type="ECO:0000313" key="2">
    <source>
        <dbReference type="EMBL" id="WOL07615.1"/>
    </source>
</evidence>
<protein>
    <submittedName>
        <fullName evidence="2">Uncharacterized protein</fullName>
    </submittedName>
</protein>
<name>A0AAQ3KF64_9LILI</name>
<keyword evidence="1" id="KW-1133">Transmembrane helix</keyword>
<feature type="transmembrane region" description="Helical" evidence="1">
    <location>
        <begin position="45"/>
        <end position="66"/>
    </location>
</feature>
<gene>
    <name evidence="2" type="ORF">Cni_G16360</name>
</gene>
<dbReference type="Proteomes" id="UP001327560">
    <property type="component" value="Chromosome 5"/>
</dbReference>
<feature type="transmembrane region" description="Helical" evidence="1">
    <location>
        <begin position="216"/>
        <end position="238"/>
    </location>
</feature>
<dbReference type="PANTHER" id="PTHR35307:SF3">
    <property type="entry name" value="DUF4220 DOMAIN-CONTAINING PROTEIN"/>
    <property type="match status" value="1"/>
</dbReference>